<evidence type="ECO:0000256" key="6">
    <source>
        <dbReference type="ARBA" id="ARBA00022989"/>
    </source>
</evidence>
<dbReference type="GO" id="GO:0008233">
    <property type="term" value="F:peptidase activity"/>
    <property type="evidence" value="ECO:0007669"/>
    <property type="project" value="UniProtKB-KW"/>
</dbReference>
<evidence type="ECO:0000256" key="8">
    <source>
        <dbReference type="SAM" id="Phobius"/>
    </source>
</evidence>
<evidence type="ECO:0000256" key="2">
    <source>
        <dbReference type="ARBA" id="ARBA00022475"/>
    </source>
</evidence>
<organism evidence="10 11">
    <name type="scientific">Allosphingosinicella indica</name>
    <dbReference type="NCBI Taxonomy" id="941907"/>
    <lineage>
        <taxon>Bacteria</taxon>
        <taxon>Pseudomonadati</taxon>
        <taxon>Pseudomonadota</taxon>
        <taxon>Alphaproteobacteria</taxon>
        <taxon>Sphingomonadales</taxon>
        <taxon>Sphingomonadaceae</taxon>
        <taxon>Allosphingosinicella</taxon>
    </lineage>
</organism>
<dbReference type="InterPro" id="IPR017540">
    <property type="entry name" value="Exosortase-1"/>
</dbReference>
<evidence type="ECO:0000259" key="9">
    <source>
        <dbReference type="Pfam" id="PF11984"/>
    </source>
</evidence>
<keyword evidence="5" id="KW-0378">Hydrolase</keyword>
<name>A0A1X7GWX8_9SPHN</name>
<dbReference type="NCBIfam" id="TIGR03109">
    <property type="entry name" value="exosort_XrtA"/>
    <property type="match status" value="1"/>
</dbReference>
<sequence>MTIALPIRVQAVAEGGWRTHLVALGLLAGGILLLIARDAADMVRIWIDSSTFNHCMLLPPIIGWLVWQRLPELRQLTPVAWMPGLLIVGAGAAGWMLGEAGGVALARHAGLVLMLQGAVVALLGPAVARGLLFPLAFAFFLVPAGEEFVPLMQRVTAEICMWLLAIVGVPAHIEGVFISTPTGYFEVAEACAGVKFLIAMIALGALVANLCFRSWKRRITFLIAAVVIPILANGVRAFATIYVAHLTDVEAASGFDHVVYGWVFFAIVIALILGAGWHFFDRGIDDPWFDPAALQPVPPGRSPLKPVAAVAAALVLAPVAWTAAIAAGNEVTPPPLVLPDVAGWEKQVRGAGRAWAPHFAGADVLRVGHYRDAAGRDIDLAIAIFARQEEGREIVGFGQGAVAPEGAWAWIGAGPAPQNGRLERIASHGTVREVAIFYRVGDTLTGSPLAVKWETMKARLLGGPQRAVAILVSAEAPAEGISPRPAIDDFLRATGPLAPLADRAAGLPEG</sequence>
<feature type="transmembrane region" description="Helical" evidence="8">
    <location>
        <begin position="219"/>
        <end position="239"/>
    </location>
</feature>
<dbReference type="STRING" id="941907.SAMN06295910_2350"/>
<feature type="transmembrane region" description="Helical" evidence="8">
    <location>
        <begin position="21"/>
        <end position="39"/>
    </location>
</feature>
<dbReference type="NCBIfam" id="TIGR02914">
    <property type="entry name" value="EpsI_fam"/>
    <property type="match status" value="1"/>
</dbReference>
<dbReference type="InterPro" id="IPR013426">
    <property type="entry name" value="EpsH-like"/>
</dbReference>
<accession>A0A1X7GWX8</accession>
<dbReference type="InterPro" id="IPR026392">
    <property type="entry name" value="Exo/Archaeosortase_dom"/>
</dbReference>
<dbReference type="GO" id="GO:0005886">
    <property type="term" value="C:plasma membrane"/>
    <property type="evidence" value="ECO:0007669"/>
    <property type="project" value="UniProtKB-SubCell"/>
</dbReference>
<dbReference type="Proteomes" id="UP000192934">
    <property type="component" value="Chromosome I"/>
</dbReference>
<feature type="transmembrane region" description="Helical" evidence="8">
    <location>
        <begin position="118"/>
        <end position="143"/>
    </location>
</feature>
<proteinExistence type="predicted"/>
<evidence type="ECO:0000256" key="7">
    <source>
        <dbReference type="ARBA" id="ARBA00023136"/>
    </source>
</evidence>
<keyword evidence="4 8" id="KW-0812">Transmembrane</keyword>
<dbReference type="EMBL" id="LT840185">
    <property type="protein sequence ID" value="SMF75507.1"/>
    <property type="molecule type" value="Genomic_DNA"/>
</dbReference>
<dbReference type="Pfam" id="PF09721">
    <property type="entry name" value="Exosortase_EpsH"/>
    <property type="match status" value="1"/>
</dbReference>
<feature type="domain" description="Methanolan biosynthesis EpsI" evidence="9">
    <location>
        <begin position="314"/>
        <end position="497"/>
    </location>
</feature>
<dbReference type="RefSeq" id="WP_085218932.1">
    <property type="nucleotide sequence ID" value="NZ_LT840185.1"/>
</dbReference>
<dbReference type="InterPro" id="IPR014263">
    <property type="entry name" value="Methanolan_biosynth_EpsI"/>
</dbReference>
<dbReference type="OrthoDB" id="9797363at2"/>
<comment type="subcellular location">
    <subcellularLocation>
        <location evidence="1">Cell membrane</location>
        <topology evidence="1">Multi-pass membrane protein</topology>
    </subcellularLocation>
</comment>
<evidence type="ECO:0000256" key="3">
    <source>
        <dbReference type="ARBA" id="ARBA00022670"/>
    </source>
</evidence>
<dbReference type="NCBIfam" id="TIGR04178">
    <property type="entry name" value="exo_archaeo"/>
    <property type="match status" value="1"/>
</dbReference>
<feature type="transmembrane region" description="Helical" evidence="8">
    <location>
        <begin position="155"/>
        <end position="173"/>
    </location>
</feature>
<keyword evidence="7 8" id="KW-0472">Membrane</keyword>
<keyword evidence="11" id="KW-1185">Reference proteome</keyword>
<reference evidence="11" key="1">
    <citation type="submission" date="2017-04" db="EMBL/GenBank/DDBJ databases">
        <authorList>
            <person name="Varghese N."/>
            <person name="Submissions S."/>
        </authorList>
    </citation>
    <scope>NUCLEOTIDE SEQUENCE [LARGE SCALE GENOMIC DNA]</scope>
    <source>
        <strain evidence="11">Dd16</strain>
    </source>
</reference>
<evidence type="ECO:0000313" key="11">
    <source>
        <dbReference type="Proteomes" id="UP000192934"/>
    </source>
</evidence>
<feature type="transmembrane region" description="Helical" evidence="8">
    <location>
        <begin position="193"/>
        <end position="212"/>
    </location>
</feature>
<feature type="transmembrane region" description="Helical" evidence="8">
    <location>
        <begin position="259"/>
        <end position="280"/>
    </location>
</feature>
<dbReference type="InterPro" id="IPR019127">
    <property type="entry name" value="Exosortase"/>
</dbReference>
<evidence type="ECO:0000313" key="10">
    <source>
        <dbReference type="EMBL" id="SMF75507.1"/>
    </source>
</evidence>
<feature type="transmembrane region" description="Helical" evidence="8">
    <location>
        <begin position="79"/>
        <end position="98"/>
    </location>
</feature>
<dbReference type="Pfam" id="PF11984">
    <property type="entry name" value="DUF3485"/>
    <property type="match status" value="1"/>
</dbReference>
<evidence type="ECO:0000256" key="1">
    <source>
        <dbReference type="ARBA" id="ARBA00004651"/>
    </source>
</evidence>
<dbReference type="AlphaFoldDB" id="A0A1X7GWX8"/>
<keyword evidence="3" id="KW-0645">Protease</keyword>
<dbReference type="NCBIfam" id="TIGR02602">
    <property type="entry name" value="8TM_EpsH"/>
    <property type="match status" value="1"/>
</dbReference>
<evidence type="ECO:0000256" key="4">
    <source>
        <dbReference type="ARBA" id="ARBA00022692"/>
    </source>
</evidence>
<keyword evidence="2" id="KW-1003">Cell membrane</keyword>
<protein>
    <submittedName>
        <fullName evidence="10">Exosortase A</fullName>
    </submittedName>
</protein>
<feature type="transmembrane region" description="Helical" evidence="8">
    <location>
        <begin position="45"/>
        <end position="67"/>
    </location>
</feature>
<keyword evidence="6 8" id="KW-1133">Transmembrane helix</keyword>
<gene>
    <name evidence="10" type="ORF">SAMN06295910_2350</name>
</gene>
<evidence type="ECO:0000256" key="5">
    <source>
        <dbReference type="ARBA" id="ARBA00022801"/>
    </source>
</evidence>
<dbReference type="GO" id="GO:0006508">
    <property type="term" value="P:proteolysis"/>
    <property type="evidence" value="ECO:0007669"/>
    <property type="project" value="UniProtKB-KW"/>
</dbReference>